<dbReference type="OMA" id="IDGIMED"/>
<evidence type="ECO:0000256" key="2">
    <source>
        <dbReference type="ARBA" id="ARBA00005771"/>
    </source>
</evidence>
<keyword evidence="8" id="KW-1185">Reference proteome</keyword>
<dbReference type="Gene3D" id="3.40.50.300">
    <property type="entry name" value="P-loop containing nucleotide triphosphate hydrolases"/>
    <property type="match status" value="1"/>
</dbReference>
<dbReference type="FunFam" id="3.40.50.300:FF:000433">
    <property type="entry name" value="Estrogen sulfotransferase"/>
    <property type="match status" value="1"/>
</dbReference>
<dbReference type="Ensembl" id="ENSVKKT00000011767.1">
    <property type="protein sequence ID" value="ENSVKKP00000011494.1"/>
    <property type="gene ID" value="ENSVKKG00000008015.1"/>
</dbReference>
<dbReference type="SUPFAM" id="SSF52540">
    <property type="entry name" value="P-loop containing nucleoside triphosphate hydrolases"/>
    <property type="match status" value="1"/>
</dbReference>
<evidence type="ECO:0000313" key="7">
    <source>
        <dbReference type="Ensembl" id="ENSVKKP00000011494.1"/>
    </source>
</evidence>
<dbReference type="GeneID" id="123026003"/>
<evidence type="ECO:0000256" key="3">
    <source>
        <dbReference type="ARBA" id="ARBA00022490"/>
    </source>
</evidence>
<dbReference type="EC" id="2.8.2.-" evidence="5"/>
<keyword evidence="4 5" id="KW-0808">Transferase</keyword>
<sequence length="295" mass="34391">MDSVTHRIPMSSVNYLTYKGISFPSYGYDVETLSHVGNEFQLLDSDVVNLAYLKSGTNWMQEILGLIWHDGDPSWVQSVHVGIRSPWIETVFGLKTALEIPPPRLLASHLPFQLFPKSFLHSKAKVIYTMRNPKDVLISYYHHSYLFKLFKDPGSLEEFLEEFLNGNVPYGSWFDHVKNWLEMKDKPNFFYITYEELQQDLRGSVERICSFLGKELNSQQIDSVVENASFHKMKDNKMSNFTQVPEELIDHKKGTFMRKGITGDWKNHLTVAQSERFDCAYQEKMRGVHMSFPWE</sequence>
<evidence type="ECO:0000256" key="4">
    <source>
        <dbReference type="ARBA" id="ARBA00022679"/>
    </source>
</evidence>
<keyword evidence="3" id="KW-0963">Cytoplasm</keyword>
<reference evidence="7" key="2">
    <citation type="submission" date="2025-09" db="UniProtKB">
        <authorList>
            <consortium name="Ensembl"/>
        </authorList>
    </citation>
    <scope>IDENTIFICATION</scope>
</reference>
<dbReference type="InterPro" id="IPR027417">
    <property type="entry name" value="P-loop_NTPase"/>
</dbReference>
<organism evidence="7 8">
    <name type="scientific">Varanus komodoensis</name>
    <name type="common">Komodo dragon</name>
    <dbReference type="NCBI Taxonomy" id="61221"/>
    <lineage>
        <taxon>Eukaryota</taxon>
        <taxon>Metazoa</taxon>
        <taxon>Chordata</taxon>
        <taxon>Craniata</taxon>
        <taxon>Vertebrata</taxon>
        <taxon>Euteleostomi</taxon>
        <taxon>Lepidosauria</taxon>
        <taxon>Squamata</taxon>
        <taxon>Bifurcata</taxon>
        <taxon>Unidentata</taxon>
        <taxon>Episquamata</taxon>
        <taxon>Toxicofera</taxon>
        <taxon>Anguimorpha</taxon>
        <taxon>Paleoanguimorpha</taxon>
        <taxon>Varanoidea</taxon>
        <taxon>Varanidae</taxon>
        <taxon>Varanus</taxon>
    </lineage>
</organism>
<dbReference type="AlphaFoldDB" id="A0A8D2JG02"/>
<evidence type="ECO:0000259" key="6">
    <source>
        <dbReference type="Pfam" id="PF00685"/>
    </source>
</evidence>
<dbReference type="GO" id="GO:0005737">
    <property type="term" value="C:cytoplasm"/>
    <property type="evidence" value="ECO:0007669"/>
    <property type="project" value="UniProtKB-SubCell"/>
</dbReference>
<dbReference type="Proteomes" id="UP000694545">
    <property type="component" value="Unplaced"/>
</dbReference>
<dbReference type="GO" id="GO:0008146">
    <property type="term" value="F:sulfotransferase activity"/>
    <property type="evidence" value="ECO:0007669"/>
    <property type="project" value="InterPro"/>
</dbReference>
<proteinExistence type="inferred from homology"/>
<reference evidence="7" key="1">
    <citation type="submission" date="2025-08" db="UniProtKB">
        <authorList>
            <consortium name="Ensembl"/>
        </authorList>
    </citation>
    <scope>IDENTIFICATION</scope>
</reference>
<gene>
    <name evidence="7" type="primary">LOC123026003</name>
</gene>
<evidence type="ECO:0000256" key="1">
    <source>
        <dbReference type="ARBA" id="ARBA00004496"/>
    </source>
</evidence>
<dbReference type="PANTHER" id="PTHR11783">
    <property type="entry name" value="SULFOTRANSFERASE SULT"/>
    <property type="match status" value="1"/>
</dbReference>
<dbReference type="InterPro" id="IPR000863">
    <property type="entry name" value="Sulfotransferase_dom"/>
</dbReference>
<evidence type="ECO:0000313" key="8">
    <source>
        <dbReference type="Proteomes" id="UP000694545"/>
    </source>
</evidence>
<evidence type="ECO:0000256" key="5">
    <source>
        <dbReference type="RuleBase" id="RU361155"/>
    </source>
</evidence>
<feature type="domain" description="Sulfotransferase" evidence="6">
    <location>
        <begin position="44"/>
        <end position="287"/>
    </location>
</feature>
<comment type="subcellular location">
    <subcellularLocation>
        <location evidence="1">Cytoplasm</location>
    </subcellularLocation>
</comment>
<protein>
    <recommendedName>
        <fullName evidence="5">Sulfotransferase</fullName>
        <ecNumber evidence="5">2.8.2.-</ecNumber>
    </recommendedName>
</protein>
<comment type="similarity">
    <text evidence="2 5">Belongs to the sulfotransferase 1 family.</text>
</comment>
<accession>A0A8D2JG02</accession>
<name>A0A8D2JG02_VARKO</name>
<dbReference type="Pfam" id="PF00685">
    <property type="entry name" value="Sulfotransfer_1"/>
    <property type="match status" value="1"/>
</dbReference>
<dbReference type="RefSeq" id="XP_044291171.1">
    <property type="nucleotide sequence ID" value="XM_044435236.1"/>
</dbReference>